<dbReference type="SMART" id="SM00347">
    <property type="entry name" value="HTH_MARR"/>
    <property type="match status" value="1"/>
</dbReference>
<proteinExistence type="predicted"/>
<keyword evidence="3" id="KW-1185">Reference proteome</keyword>
<comment type="caution">
    <text evidence="2">The sequence shown here is derived from an EMBL/GenBank/DDBJ whole genome shotgun (WGS) entry which is preliminary data.</text>
</comment>
<dbReference type="EMBL" id="JAAXLA010000003">
    <property type="protein sequence ID" value="NMH96274.1"/>
    <property type="molecule type" value="Genomic_DNA"/>
</dbReference>
<accession>A0ABX1S7P9</accession>
<dbReference type="InterPro" id="IPR000835">
    <property type="entry name" value="HTH_MarR-typ"/>
</dbReference>
<evidence type="ECO:0000259" key="1">
    <source>
        <dbReference type="PROSITE" id="PS50995"/>
    </source>
</evidence>
<dbReference type="Pfam" id="PF01047">
    <property type="entry name" value="MarR"/>
    <property type="match status" value="1"/>
</dbReference>
<gene>
    <name evidence="2" type="ORF">HF526_02885</name>
</gene>
<reference evidence="2 3" key="1">
    <citation type="submission" date="2020-04" db="EMBL/GenBank/DDBJ databases">
        <authorList>
            <person name="Klaysubun C."/>
            <person name="Duangmal K."/>
            <person name="Lipun K."/>
        </authorList>
    </citation>
    <scope>NUCLEOTIDE SEQUENCE [LARGE SCALE GENOMIC DNA]</scope>
    <source>
        <strain evidence="2 3">K10HN5</strain>
    </source>
</reference>
<dbReference type="InterPro" id="IPR052526">
    <property type="entry name" value="HTH-type_Bedaq_tolerance"/>
</dbReference>
<dbReference type="RefSeq" id="WP_169379637.1">
    <property type="nucleotide sequence ID" value="NZ_JAAXLA010000003.1"/>
</dbReference>
<dbReference type="SUPFAM" id="SSF46785">
    <property type="entry name" value="Winged helix' DNA-binding domain"/>
    <property type="match status" value="1"/>
</dbReference>
<evidence type="ECO:0000313" key="3">
    <source>
        <dbReference type="Proteomes" id="UP000820669"/>
    </source>
</evidence>
<dbReference type="PANTHER" id="PTHR39515">
    <property type="entry name" value="CONSERVED PROTEIN"/>
    <property type="match status" value="1"/>
</dbReference>
<dbReference type="InterPro" id="IPR036390">
    <property type="entry name" value="WH_DNA-bd_sf"/>
</dbReference>
<dbReference type="PROSITE" id="PS50995">
    <property type="entry name" value="HTH_MARR_2"/>
    <property type="match status" value="1"/>
</dbReference>
<dbReference type="Gene3D" id="1.10.10.10">
    <property type="entry name" value="Winged helix-like DNA-binding domain superfamily/Winged helix DNA-binding domain"/>
    <property type="match status" value="1"/>
</dbReference>
<dbReference type="Proteomes" id="UP000820669">
    <property type="component" value="Unassembled WGS sequence"/>
</dbReference>
<protein>
    <submittedName>
        <fullName evidence="2">MarR family transcriptional regulator</fullName>
    </submittedName>
</protein>
<feature type="domain" description="HTH marR-type" evidence="1">
    <location>
        <begin position="11"/>
        <end position="143"/>
    </location>
</feature>
<evidence type="ECO:0000313" key="2">
    <source>
        <dbReference type="EMBL" id="NMH96274.1"/>
    </source>
</evidence>
<dbReference type="InterPro" id="IPR036388">
    <property type="entry name" value="WH-like_DNA-bd_sf"/>
</dbReference>
<sequence>MTAAASPTSESAELAGRLRIALSRLAQILRASDSGTGVTPTRLATLAILETSGPIRVGSLAERIGISAPTMSRIVDCLHERDLIRRAPDPDDLRATRVSISAGGVALLEELRHRSTGRLADRIGRLDPDRLAVLTAALPVLEELTEPARSTPHMPSGQL</sequence>
<organism evidence="2 3">
    <name type="scientific">Pseudonocardia acidicola</name>
    <dbReference type="NCBI Taxonomy" id="2724939"/>
    <lineage>
        <taxon>Bacteria</taxon>
        <taxon>Bacillati</taxon>
        <taxon>Actinomycetota</taxon>
        <taxon>Actinomycetes</taxon>
        <taxon>Pseudonocardiales</taxon>
        <taxon>Pseudonocardiaceae</taxon>
        <taxon>Pseudonocardia</taxon>
    </lineage>
</organism>
<dbReference type="PANTHER" id="PTHR39515:SF2">
    <property type="entry name" value="HTH-TYPE TRANSCRIPTIONAL REGULATOR RV0880"/>
    <property type="match status" value="1"/>
</dbReference>
<name>A0ABX1S7P9_9PSEU</name>